<evidence type="ECO:0000313" key="1">
    <source>
        <dbReference type="EMBL" id="MEZ2739644.1"/>
    </source>
</evidence>
<accession>A0ABV4ICR8</accession>
<dbReference type="InterPro" id="IPR007434">
    <property type="entry name" value="FemAB-like"/>
</dbReference>
<evidence type="ECO:0000313" key="2">
    <source>
        <dbReference type="Proteomes" id="UP001567350"/>
    </source>
</evidence>
<dbReference type="EMBL" id="JBGJLR010000008">
    <property type="protein sequence ID" value="MEZ2739644.1"/>
    <property type="molecule type" value="Genomic_DNA"/>
</dbReference>
<dbReference type="Pfam" id="PF04339">
    <property type="entry name" value="FemAB_like"/>
    <property type="match status" value="1"/>
</dbReference>
<dbReference type="Gene3D" id="3.40.630.30">
    <property type="match status" value="1"/>
</dbReference>
<protein>
    <submittedName>
        <fullName evidence="1">GNAT family N-acetyltransferase</fullName>
    </submittedName>
</protein>
<reference evidence="1 2" key="1">
    <citation type="submission" date="2024-08" db="EMBL/GenBank/DDBJ databases">
        <authorList>
            <person name="Feng Z."/>
            <person name="Ronholm J."/>
        </authorList>
    </citation>
    <scope>NUCLEOTIDE SEQUENCE [LARGE SCALE GENOMIC DNA]</scope>
    <source>
        <strain evidence="1 2">4-AB0-8</strain>
    </source>
</reference>
<name>A0ABV4ICR8_9BURK</name>
<dbReference type="PANTHER" id="PTHR47017:SF1">
    <property type="entry name" value="ACYL-COA"/>
    <property type="match status" value="1"/>
</dbReference>
<organism evidence="1 2">
    <name type="scientific">Comamonas jiangduensis</name>
    <dbReference type="NCBI Taxonomy" id="1194168"/>
    <lineage>
        <taxon>Bacteria</taxon>
        <taxon>Pseudomonadati</taxon>
        <taxon>Pseudomonadota</taxon>
        <taxon>Betaproteobacteria</taxon>
        <taxon>Burkholderiales</taxon>
        <taxon>Comamonadaceae</taxon>
        <taxon>Comamonas</taxon>
    </lineage>
</organism>
<dbReference type="RefSeq" id="WP_370893610.1">
    <property type="nucleotide sequence ID" value="NZ_JBGJLR010000008.1"/>
</dbReference>
<keyword evidence="2" id="KW-1185">Reference proteome</keyword>
<dbReference type="Proteomes" id="UP001567350">
    <property type="component" value="Unassembled WGS sequence"/>
</dbReference>
<dbReference type="InterPro" id="IPR016181">
    <property type="entry name" value="Acyl_CoA_acyltransferase"/>
</dbReference>
<dbReference type="SUPFAM" id="SSF55729">
    <property type="entry name" value="Acyl-CoA N-acyltransferases (Nat)"/>
    <property type="match status" value="1"/>
</dbReference>
<comment type="caution">
    <text evidence="1">The sequence shown here is derived from an EMBL/GenBank/DDBJ whole genome shotgun (WGS) entry which is preliminary data.</text>
</comment>
<proteinExistence type="predicted"/>
<gene>
    <name evidence="1" type="ORF">ACBP88_09305</name>
</gene>
<dbReference type="PANTHER" id="PTHR47017">
    <property type="entry name" value="ACYL-COA"/>
    <property type="match status" value="1"/>
</dbReference>
<sequence length="378" mass="42767">MNSTAYTLSIVDTLNEVAPERWQNLAAGNPFVGYHYLRLLQETNCVHERHGWYPRYLLLHHQGELVGAAPCFFKTHSRGEYVFDQGWAQAFAQHGLDYYPKLLVASPFTPVQGPRLLAANPQARQVLAQGLRQLCEESQASSVHALFVQAEDLFALQQAGFMVREGVQFHWKNQGYDSTESFLTKLSQDKRKKVRQDSKYVAAAGITYRWLEGPQLLPEHLAFFYACYVQTYVEHHSQPYLTEDFFQRAHQEEALNLVLILAERAGVPVACALNVRGGSTLYGRYWGAQEFVKGLHFETCYMQSIAYCIANSVQVFEGGAQGEHKMARGLLPVTTYSAHYIADQRFAPAIADFLRRETAAVDGYVEQLQAASPFKQEP</sequence>